<accession>A0A1S1YX80</accession>
<gene>
    <name evidence="2" type="ORF">NH26_04325</name>
</gene>
<evidence type="ECO:0000313" key="3">
    <source>
        <dbReference type="Proteomes" id="UP000179797"/>
    </source>
</evidence>
<comment type="caution">
    <text evidence="2">The sequence shown here is derived from an EMBL/GenBank/DDBJ whole genome shotgun (WGS) entry which is preliminary data.</text>
</comment>
<reference evidence="2 3" key="1">
    <citation type="journal article" date="2012" name="Int. J. Syst. Evol. Microbiol.">
        <title>Flammeovirga pacifica sp. nov., isolated from deep-sea sediment.</title>
        <authorList>
            <person name="Xu H."/>
            <person name="Fu Y."/>
            <person name="Yang N."/>
            <person name="Ding Z."/>
            <person name="Lai Q."/>
            <person name="Zeng R."/>
        </authorList>
    </citation>
    <scope>NUCLEOTIDE SEQUENCE [LARGE SCALE GENOMIC DNA]</scope>
    <source>
        <strain evidence="3">DSM 24597 / LMG 26175 / WPAGA1</strain>
    </source>
</reference>
<protein>
    <submittedName>
        <fullName evidence="2">Uncharacterized protein</fullName>
    </submittedName>
</protein>
<dbReference type="Proteomes" id="UP000179797">
    <property type="component" value="Unassembled WGS sequence"/>
</dbReference>
<name>A0A1S1YX80_FLAPC</name>
<evidence type="ECO:0000313" key="2">
    <source>
        <dbReference type="EMBL" id="OHX65629.1"/>
    </source>
</evidence>
<sequence>MTISSMIQPEKKIHFFQIIEYSVYRFYALLKEGKGNIGEGKQCFKLKGRGVNLYSKREFIEQHDMEETFFDDLCFELWTISQKTPNWDIDRLFAYKNEISENVNNILDAKSLNNLELYISDSKTANFIYSFLIHFFNEKLNVNNNLDVDAEPIHQVIENIEKGDEVNFQIEILNRFQQMDERIKLLETENKRLDSIEKSYILKIEQLETELKRVDKLEETTEKIQLSRKKSLEEIAINTEQKFSGLVEKLNLIEEHSFNKESIREFLLQVENLNTQVSDMKSEYVKEDALQTFTKQLEKLNKEINHIADEYGNELKKVELRFTKIKGERVELRDRMDTIEERSAEKFESFEEIMNSEIEAIHKVAEGITHNQQELQSLLQDQIVGNREHTDKSIENIASLVDELKQKQHEIWIKINEVISKSKKIETSVVDAPITSTVTSTNNTSFTTKNKYSDIFYAEPDGNGFLTNLSTKKTSYKHVYKINVIDEVTADFEFVNDEDSIRTLNMNLAVMFDEYMIDNGSLGNKMTLSLYGEAKKVRGLNAWRVNRKAMITRR</sequence>
<feature type="coiled-coil region" evidence="1">
    <location>
        <begin position="176"/>
        <end position="224"/>
    </location>
</feature>
<keyword evidence="3" id="KW-1185">Reference proteome</keyword>
<dbReference type="AlphaFoldDB" id="A0A1S1YX80"/>
<keyword evidence="1" id="KW-0175">Coiled coil</keyword>
<dbReference type="RefSeq" id="WP_044222068.1">
    <property type="nucleotide sequence ID" value="NZ_JRYR02000001.1"/>
</dbReference>
<dbReference type="EMBL" id="JRYR02000001">
    <property type="protein sequence ID" value="OHX65629.1"/>
    <property type="molecule type" value="Genomic_DNA"/>
</dbReference>
<evidence type="ECO:0000256" key="1">
    <source>
        <dbReference type="SAM" id="Coils"/>
    </source>
</evidence>
<organism evidence="2 3">
    <name type="scientific">Flammeovirga pacifica</name>
    <dbReference type="NCBI Taxonomy" id="915059"/>
    <lineage>
        <taxon>Bacteria</taxon>
        <taxon>Pseudomonadati</taxon>
        <taxon>Bacteroidota</taxon>
        <taxon>Cytophagia</taxon>
        <taxon>Cytophagales</taxon>
        <taxon>Flammeovirgaceae</taxon>
        <taxon>Flammeovirga</taxon>
    </lineage>
</organism>
<proteinExistence type="predicted"/>
<dbReference type="OrthoDB" id="973546at2"/>
<feature type="coiled-coil region" evidence="1">
    <location>
        <begin position="263"/>
        <end position="317"/>
    </location>
</feature>